<proteinExistence type="inferred from homology"/>
<gene>
    <name evidence="2" type="ORF">N1028_07295</name>
</gene>
<dbReference type="InterPro" id="IPR005531">
    <property type="entry name" value="Asp23"/>
</dbReference>
<sequence>MNDDRDDLDGHTIEELSDYLDADRKPYDPSIENSPGCRIALDALERLRSASLRLLEAEASEEPEPDENWIGGILANIGREARAGRRIPIEHPDPAADLGITEGSVRGLVRAAADTVDGLIVGRTALEGDVTVPGEPITVALEATAYFGHPIPATTELLREAVRSALALHTDLLIAAVDVTVVDVHHAPPRPPAGDDAEEER</sequence>
<accession>A0AA41XGC4</accession>
<keyword evidence="3" id="KW-1185">Reference proteome</keyword>
<comment type="caution">
    <text evidence="2">The sequence shown here is derived from an EMBL/GenBank/DDBJ whole genome shotgun (WGS) entry which is preliminary data.</text>
</comment>
<dbReference type="Pfam" id="PF03780">
    <property type="entry name" value="Asp23"/>
    <property type="match status" value="1"/>
</dbReference>
<evidence type="ECO:0000313" key="2">
    <source>
        <dbReference type="EMBL" id="MCS5725699.1"/>
    </source>
</evidence>
<evidence type="ECO:0000256" key="1">
    <source>
        <dbReference type="ARBA" id="ARBA00005721"/>
    </source>
</evidence>
<organism evidence="2 3">
    <name type="scientific">Herbiconiux oxytropis</name>
    <dbReference type="NCBI Taxonomy" id="2970915"/>
    <lineage>
        <taxon>Bacteria</taxon>
        <taxon>Bacillati</taxon>
        <taxon>Actinomycetota</taxon>
        <taxon>Actinomycetes</taxon>
        <taxon>Micrococcales</taxon>
        <taxon>Microbacteriaceae</taxon>
        <taxon>Herbiconiux</taxon>
    </lineage>
</organism>
<dbReference type="Proteomes" id="UP001165587">
    <property type="component" value="Unassembled WGS sequence"/>
</dbReference>
<evidence type="ECO:0000313" key="3">
    <source>
        <dbReference type="Proteomes" id="UP001165587"/>
    </source>
</evidence>
<dbReference type="AlphaFoldDB" id="A0AA41XGC4"/>
<name>A0AA41XGC4_9MICO</name>
<dbReference type="EMBL" id="JANLCK010000003">
    <property type="protein sequence ID" value="MCS5725699.1"/>
    <property type="molecule type" value="Genomic_DNA"/>
</dbReference>
<protein>
    <submittedName>
        <fullName evidence="2">Asp23/Gls24 family envelope stress response protein</fullName>
    </submittedName>
</protein>
<dbReference type="RefSeq" id="WP_259526268.1">
    <property type="nucleotide sequence ID" value="NZ_JANLCK010000003.1"/>
</dbReference>
<comment type="similarity">
    <text evidence="1">Belongs to the asp23 family.</text>
</comment>
<reference evidence="2" key="1">
    <citation type="submission" date="2022-08" db="EMBL/GenBank/DDBJ databases">
        <authorList>
            <person name="Deng Y."/>
            <person name="Han X.-F."/>
            <person name="Zhang Y.-Q."/>
        </authorList>
    </citation>
    <scope>NUCLEOTIDE SEQUENCE</scope>
    <source>
        <strain evidence="2">CPCC 203407</strain>
    </source>
</reference>